<name>A0AAJ0HFG9_9PEZI</name>
<protein>
    <submittedName>
        <fullName evidence="2">Uncharacterized protein</fullName>
    </submittedName>
</protein>
<dbReference type="EMBL" id="JAUIQD010000005">
    <property type="protein sequence ID" value="KAK3349701.1"/>
    <property type="molecule type" value="Genomic_DNA"/>
</dbReference>
<proteinExistence type="predicted"/>
<keyword evidence="3" id="KW-1185">Reference proteome</keyword>
<sequence length="176" mass="19435">MAKFQMNFPILDQLKNIVGVLPGLFLALARALANLAHKILSITTQAVSVFAGIFLHLPIDFIHAERNLIPQGGFGIRTDSPHVWGRLKVILVIFIAALFLVTQSSTAYDCAAHIFDKMALILEKSPPLLEHVFSTSALVGVFVFVMVFLVVPASTTIRILIFLTTLVFLTFWPCET</sequence>
<gene>
    <name evidence="2" type="ORF">B0T25DRAFT_519852</name>
</gene>
<reference evidence="2" key="1">
    <citation type="journal article" date="2023" name="Mol. Phylogenet. Evol.">
        <title>Genome-scale phylogeny and comparative genomics of the fungal order Sordariales.</title>
        <authorList>
            <person name="Hensen N."/>
            <person name="Bonometti L."/>
            <person name="Westerberg I."/>
            <person name="Brannstrom I.O."/>
            <person name="Guillou S."/>
            <person name="Cros-Aarteil S."/>
            <person name="Calhoun S."/>
            <person name="Haridas S."/>
            <person name="Kuo A."/>
            <person name="Mondo S."/>
            <person name="Pangilinan J."/>
            <person name="Riley R."/>
            <person name="LaButti K."/>
            <person name="Andreopoulos B."/>
            <person name="Lipzen A."/>
            <person name="Chen C."/>
            <person name="Yan M."/>
            <person name="Daum C."/>
            <person name="Ng V."/>
            <person name="Clum A."/>
            <person name="Steindorff A."/>
            <person name="Ohm R.A."/>
            <person name="Martin F."/>
            <person name="Silar P."/>
            <person name="Natvig D.O."/>
            <person name="Lalanne C."/>
            <person name="Gautier V."/>
            <person name="Ament-Velasquez S.L."/>
            <person name="Kruys A."/>
            <person name="Hutchinson M.I."/>
            <person name="Powell A.J."/>
            <person name="Barry K."/>
            <person name="Miller A.N."/>
            <person name="Grigoriev I.V."/>
            <person name="Debuchy R."/>
            <person name="Gladieux P."/>
            <person name="Hiltunen Thoren M."/>
            <person name="Johannesson H."/>
        </authorList>
    </citation>
    <scope>NUCLEOTIDE SEQUENCE</scope>
    <source>
        <strain evidence="2">CBS 955.72</strain>
    </source>
</reference>
<feature type="transmembrane region" description="Helical" evidence="1">
    <location>
        <begin position="157"/>
        <end position="174"/>
    </location>
</feature>
<accession>A0AAJ0HFG9</accession>
<keyword evidence="1" id="KW-1133">Transmembrane helix</keyword>
<dbReference type="AlphaFoldDB" id="A0AAJ0HFG9"/>
<feature type="transmembrane region" description="Helical" evidence="1">
    <location>
        <begin position="89"/>
        <end position="111"/>
    </location>
</feature>
<evidence type="ECO:0000313" key="3">
    <source>
        <dbReference type="Proteomes" id="UP001275084"/>
    </source>
</evidence>
<evidence type="ECO:0000256" key="1">
    <source>
        <dbReference type="SAM" id="Phobius"/>
    </source>
</evidence>
<keyword evidence="1" id="KW-0812">Transmembrane</keyword>
<dbReference type="Proteomes" id="UP001275084">
    <property type="component" value="Unassembled WGS sequence"/>
</dbReference>
<comment type="caution">
    <text evidence="2">The sequence shown here is derived from an EMBL/GenBank/DDBJ whole genome shotgun (WGS) entry which is preliminary data.</text>
</comment>
<evidence type="ECO:0000313" key="2">
    <source>
        <dbReference type="EMBL" id="KAK3349701.1"/>
    </source>
</evidence>
<feature type="transmembrane region" description="Helical" evidence="1">
    <location>
        <begin position="132"/>
        <end position="151"/>
    </location>
</feature>
<reference evidence="2" key="2">
    <citation type="submission" date="2023-06" db="EMBL/GenBank/DDBJ databases">
        <authorList>
            <consortium name="Lawrence Berkeley National Laboratory"/>
            <person name="Haridas S."/>
            <person name="Hensen N."/>
            <person name="Bonometti L."/>
            <person name="Westerberg I."/>
            <person name="Brannstrom I.O."/>
            <person name="Guillou S."/>
            <person name="Cros-Aarteil S."/>
            <person name="Calhoun S."/>
            <person name="Kuo A."/>
            <person name="Mondo S."/>
            <person name="Pangilinan J."/>
            <person name="Riley R."/>
            <person name="Labutti K."/>
            <person name="Andreopoulos B."/>
            <person name="Lipzen A."/>
            <person name="Chen C."/>
            <person name="Yanf M."/>
            <person name="Daum C."/>
            <person name="Ng V."/>
            <person name="Clum A."/>
            <person name="Steindorff A."/>
            <person name="Ohm R."/>
            <person name="Martin F."/>
            <person name="Silar P."/>
            <person name="Natvig D."/>
            <person name="Lalanne C."/>
            <person name="Gautier V."/>
            <person name="Ament-Velasquez S.L."/>
            <person name="Kruys A."/>
            <person name="Hutchinson M.I."/>
            <person name="Powell A.J."/>
            <person name="Barry K."/>
            <person name="Miller A.N."/>
            <person name="Grigoriev I.V."/>
            <person name="Debuchy R."/>
            <person name="Gladieux P."/>
            <person name="Thoren M.H."/>
            <person name="Johannesson H."/>
        </authorList>
    </citation>
    <scope>NUCLEOTIDE SEQUENCE</scope>
    <source>
        <strain evidence="2">CBS 955.72</strain>
    </source>
</reference>
<organism evidence="2 3">
    <name type="scientific">Lasiosphaeria hispida</name>
    <dbReference type="NCBI Taxonomy" id="260671"/>
    <lineage>
        <taxon>Eukaryota</taxon>
        <taxon>Fungi</taxon>
        <taxon>Dikarya</taxon>
        <taxon>Ascomycota</taxon>
        <taxon>Pezizomycotina</taxon>
        <taxon>Sordariomycetes</taxon>
        <taxon>Sordariomycetidae</taxon>
        <taxon>Sordariales</taxon>
        <taxon>Lasiosphaeriaceae</taxon>
        <taxon>Lasiosphaeria</taxon>
    </lineage>
</organism>
<keyword evidence="1" id="KW-0472">Membrane</keyword>